<dbReference type="Proteomes" id="UP000824469">
    <property type="component" value="Unassembled WGS sequence"/>
</dbReference>
<evidence type="ECO:0000256" key="1">
    <source>
        <dbReference type="ARBA" id="ARBA00005474"/>
    </source>
</evidence>
<comment type="caution">
    <text evidence="3">The sequence shown here is derived from an EMBL/GenBank/DDBJ whole genome shotgun (WGS) entry which is preliminary data.</text>
</comment>
<organism evidence="3 4">
    <name type="scientific">Taxus chinensis</name>
    <name type="common">Chinese yew</name>
    <name type="synonym">Taxus wallichiana var. chinensis</name>
    <dbReference type="NCBI Taxonomy" id="29808"/>
    <lineage>
        <taxon>Eukaryota</taxon>
        <taxon>Viridiplantae</taxon>
        <taxon>Streptophyta</taxon>
        <taxon>Embryophyta</taxon>
        <taxon>Tracheophyta</taxon>
        <taxon>Spermatophyta</taxon>
        <taxon>Pinopsida</taxon>
        <taxon>Pinidae</taxon>
        <taxon>Conifers II</taxon>
        <taxon>Cupressales</taxon>
        <taxon>Taxaceae</taxon>
        <taxon>Taxus</taxon>
    </lineage>
</organism>
<dbReference type="PROSITE" id="PS50891">
    <property type="entry name" value="LOB"/>
    <property type="match status" value="1"/>
</dbReference>
<feature type="domain" description="LOB" evidence="2">
    <location>
        <begin position="1"/>
        <end position="121"/>
    </location>
</feature>
<gene>
    <name evidence="3" type="ORF">KI387_002842</name>
</gene>
<accession>A0AA38GXM6</accession>
<protein>
    <recommendedName>
        <fullName evidence="2">LOB domain-containing protein</fullName>
    </recommendedName>
</protein>
<dbReference type="PANTHER" id="PTHR31301:SF206">
    <property type="entry name" value="LOB DOMAIN-CONTAINING PROTEIN 1"/>
    <property type="match status" value="1"/>
</dbReference>
<proteinExistence type="inferred from homology"/>
<dbReference type="PANTHER" id="PTHR31301">
    <property type="entry name" value="LOB DOMAIN-CONTAINING PROTEIN 4-RELATED"/>
    <property type="match status" value="1"/>
</dbReference>
<dbReference type="InterPro" id="IPR004883">
    <property type="entry name" value="LOB"/>
</dbReference>
<comment type="similarity">
    <text evidence="1">Belongs to the LOB domain-containing protein family.</text>
</comment>
<dbReference type="Pfam" id="PF03195">
    <property type="entry name" value="LOB"/>
    <property type="match status" value="2"/>
</dbReference>
<dbReference type="EMBL" id="JAHRHJ020000001">
    <property type="protein sequence ID" value="KAH9330734.1"/>
    <property type="molecule type" value="Genomic_DNA"/>
</dbReference>
<evidence type="ECO:0000313" key="3">
    <source>
        <dbReference type="EMBL" id="KAH9330734.1"/>
    </source>
</evidence>
<sequence>MQRKKCAENCPLAPYFPADDPEKFEIVHRVFGTSNITKMLKSLDLTCLVLKSFNQEPRRSELKEQHMDVEDAKKQDTVKSLVYEATARMKDPVYGCTSVVNQLQEKITELESQLAATQEDLCNMFSQYDKLAFDFLMGTGSQDDHHVIPSIANTEQALYEEDPSLFWSPLWEA</sequence>
<keyword evidence="4" id="KW-1185">Reference proteome</keyword>
<evidence type="ECO:0000313" key="4">
    <source>
        <dbReference type="Proteomes" id="UP000824469"/>
    </source>
</evidence>
<evidence type="ECO:0000259" key="2">
    <source>
        <dbReference type="PROSITE" id="PS50891"/>
    </source>
</evidence>
<name>A0AA38GXM6_TAXCH</name>
<reference evidence="3 4" key="1">
    <citation type="journal article" date="2021" name="Nat. Plants">
        <title>The Taxus genome provides insights into paclitaxel biosynthesis.</title>
        <authorList>
            <person name="Xiong X."/>
            <person name="Gou J."/>
            <person name="Liao Q."/>
            <person name="Li Y."/>
            <person name="Zhou Q."/>
            <person name="Bi G."/>
            <person name="Li C."/>
            <person name="Du R."/>
            <person name="Wang X."/>
            <person name="Sun T."/>
            <person name="Guo L."/>
            <person name="Liang H."/>
            <person name="Lu P."/>
            <person name="Wu Y."/>
            <person name="Zhang Z."/>
            <person name="Ro D.K."/>
            <person name="Shang Y."/>
            <person name="Huang S."/>
            <person name="Yan J."/>
        </authorList>
    </citation>
    <scope>NUCLEOTIDE SEQUENCE [LARGE SCALE GENOMIC DNA]</scope>
    <source>
        <strain evidence="3">Ta-2019</strain>
    </source>
</reference>
<dbReference type="AlphaFoldDB" id="A0AA38GXM6"/>